<feature type="transmembrane region" description="Helical" evidence="1">
    <location>
        <begin position="55"/>
        <end position="74"/>
    </location>
</feature>
<dbReference type="EMBL" id="JADBEM010000001">
    <property type="protein sequence ID" value="MBE1612908.1"/>
    <property type="molecule type" value="Genomic_DNA"/>
</dbReference>
<dbReference type="Pfam" id="PF09604">
    <property type="entry name" value="Potass_KdpF"/>
    <property type="match status" value="1"/>
</dbReference>
<reference evidence="2" key="1">
    <citation type="submission" date="2020-10" db="EMBL/GenBank/DDBJ databases">
        <title>Sequencing the genomes of 1000 actinobacteria strains.</title>
        <authorList>
            <person name="Klenk H.-P."/>
        </authorList>
    </citation>
    <scope>NUCLEOTIDE SEQUENCE</scope>
    <source>
        <strain evidence="2">DSM 45354</strain>
    </source>
</reference>
<organism evidence="2 3">
    <name type="scientific">Actinopolymorpha pittospori</name>
    <dbReference type="NCBI Taxonomy" id="648752"/>
    <lineage>
        <taxon>Bacteria</taxon>
        <taxon>Bacillati</taxon>
        <taxon>Actinomycetota</taxon>
        <taxon>Actinomycetes</taxon>
        <taxon>Propionibacteriales</taxon>
        <taxon>Actinopolymorphaceae</taxon>
        <taxon>Actinopolymorpha</taxon>
    </lineage>
</organism>
<dbReference type="AlphaFoldDB" id="A0A927N8F4"/>
<name>A0A927N8F4_9ACTN</name>
<protein>
    <submittedName>
        <fullName evidence="2">K+-transporting ATPase KdpF subunit</fullName>
    </submittedName>
</protein>
<proteinExistence type="predicted"/>
<sequence>MGERRPRRGVRVLILPAGDGRSHHLWRQEFARRRAEPGQPHLARNCEVLVTLENVAALVVAVVLAGYLLSALIVPERF</sequence>
<comment type="caution">
    <text evidence="2">The sequence shown here is derived from an EMBL/GenBank/DDBJ whole genome shotgun (WGS) entry which is preliminary data.</text>
</comment>
<keyword evidence="1" id="KW-1133">Transmembrane helix</keyword>
<keyword evidence="1" id="KW-0812">Transmembrane</keyword>
<keyword evidence="3" id="KW-1185">Reference proteome</keyword>
<dbReference type="InterPro" id="IPR011726">
    <property type="entry name" value="KdpF"/>
</dbReference>
<evidence type="ECO:0000313" key="3">
    <source>
        <dbReference type="Proteomes" id="UP000638648"/>
    </source>
</evidence>
<gene>
    <name evidence="2" type="ORF">HEB94_009756</name>
</gene>
<accession>A0A927N8F4</accession>
<dbReference type="Proteomes" id="UP000638648">
    <property type="component" value="Unassembled WGS sequence"/>
</dbReference>
<evidence type="ECO:0000256" key="1">
    <source>
        <dbReference type="SAM" id="Phobius"/>
    </source>
</evidence>
<keyword evidence="1" id="KW-0472">Membrane</keyword>
<evidence type="ECO:0000313" key="2">
    <source>
        <dbReference type="EMBL" id="MBE1612908.1"/>
    </source>
</evidence>
<dbReference type="GO" id="GO:0008556">
    <property type="term" value="F:P-type potassium transmembrane transporter activity"/>
    <property type="evidence" value="ECO:0007669"/>
    <property type="project" value="InterPro"/>
</dbReference>
<dbReference type="GO" id="GO:0005886">
    <property type="term" value="C:plasma membrane"/>
    <property type="evidence" value="ECO:0007669"/>
    <property type="project" value="InterPro"/>
</dbReference>